<feature type="compositionally biased region" description="Polar residues" evidence="1">
    <location>
        <begin position="374"/>
        <end position="393"/>
    </location>
</feature>
<dbReference type="KEGG" id="cme:CYME_CML107C"/>
<dbReference type="RefSeq" id="XP_005536755.1">
    <property type="nucleotide sequence ID" value="XM_005536698.1"/>
</dbReference>
<keyword evidence="3" id="KW-1185">Reference proteome</keyword>
<reference evidence="2 3" key="2">
    <citation type="journal article" date="2007" name="BMC Biol.">
        <title>A 100%-complete sequence reveals unusually simple genomic features in the hot-spring red alga Cyanidioschyzon merolae.</title>
        <authorList>
            <person name="Nozaki H."/>
            <person name="Takano H."/>
            <person name="Misumi O."/>
            <person name="Terasawa K."/>
            <person name="Matsuzaki M."/>
            <person name="Maruyama S."/>
            <person name="Nishida K."/>
            <person name="Yagisawa F."/>
            <person name="Yoshida Y."/>
            <person name="Fujiwara T."/>
            <person name="Takio S."/>
            <person name="Tamura K."/>
            <person name="Chung S.J."/>
            <person name="Nakamura S."/>
            <person name="Kuroiwa H."/>
            <person name="Tanaka K."/>
            <person name="Sato N."/>
            <person name="Kuroiwa T."/>
        </authorList>
    </citation>
    <scope>NUCLEOTIDE SEQUENCE [LARGE SCALE GENOMIC DNA]</scope>
    <source>
        <strain evidence="2 3">10D</strain>
    </source>
</reference>
<organism evidence="2 3">
    <name type="scientific">Cyanidioschyzon merolae (strain NIES-3377 / 10D)</name>
    <name type="common">Unicellular red alga</name>
    <dbReference type="NCBI Taxonomy" id="280699"/>
    <lineage>
        <taxon>Eukaryota</taxon>
        <taxon>Rhodophyta</taxon>
        <taxon>Bangiophyceae</taxon>
        <taxon>Cyanidiales</taxon>
        <taxon>Cyanidiaceae</taxon>
        <taxon>Cyanidioschyzon</taxon>
    </lineage>
</organism>
<feature type="compositionally biased region" description="Basic and acidic residues" evidence="1">
    <location>
        <begin position="162"/>
        <end position="173"/>
    </location>
</feature>
<evidence type="ECO:0000313" key="2">
    <source>
        <dbReference type="EMBL" id="BAM80719.1"/>
    </source>
</evidence>
<gene>
    <name evidence="2" type="ORF">CYME_CML107C</name>
</gene>
<proteinExistence type="predicted"/>
<feature type="region of interest" description="Disordered" evidence="1">
    <location>
        <begin position="432"/>
        <end position="467"/>
    </location>
</feature>
<feature type="region of interest" description="Disordered" evidence="1">
    <location>
        <begin position="1"/>
        <end position="25"/>
    </location>
</feature>
<feature type="region of interest" description="Disordered" evidence="1">
    <location>
        <begin position="372"/>
        <end position="403"/>
    </location>
</feature>
<protein>
    <submittedName>
        <fullName evidence="2">Uncharacterized protein</fullName>
    </submittedName>
</protein>
<dbReference type="AlphaFoldDB" id="M1V8K8"/>
<feature type="region of interest" description="Disordered" evidence="1">
    <location>
        <begin position="134"/>
        <end position="176"/>
    </location>
</feature>
<dbReference type="EMBL" id="AP006494">
    <property type="protein sequence ID" value="BAM80719.1"/>
    <property type="molecule type" value="Genomic_DNA"/>
</dbReference>
<feature type="compositionally biased region" description="Polar residues" evidence="1">
    <location>
        <begin position="456"/>
        <end position="467"/>
    </location>
</feature>
<sequence length="467" mass="51340">MQDAMVTGRGFARESAPGEPNALSEGTAFARGSTCTRHAERLCCGRECRRGRATRHRRKCGQIGIPRRMRTIASGKVATKLRCIEAKLERVYAIVQSLKTLFLREQREDPLYSAASRGCQRQYRRSVACSEQHSITCTDSPGSGTRGDSAAAATDAAVPQCRRSEADPVRHSTEEEEERLTLECAARPFGCTGRYRRRVHPLKATYESEYRVPGVTACSLPDADALCCDKIDSVQFGEMNGECLREFTAHGDDVSKHTPLPSLRAAAPSSTWFTVAPMADSSPRATPDPPSASAGSRSCLEHVAQAERQLCATAYQTPARLGTANTRAIGIRQPQMHFTELGGERVPRAIPAEDQPQPADVGRPDAQLTKRELAQQQTTYQRAEAAPTTSPNARKSADEDSTCRCPSCKAFFTTLAGSYPPDMQREIQRCSRRARKITTTKGPRTPPTPKFWRQIEFSSSEESPTRL</sequence>
<feature type="compositionally biased region" description="Low complexity" evidence="1">
    <location>
        <begin position="146"/>
        <end position="157"/>
    </location>
</feature>
<dbReference type="HOGENOM" id="CLU_585784_0_0_1"/>
<reference evidence="2 3" key="1">
    <citation type="journal article" date="2004" name="Nature">
        <title>Genome sequence of the ultrasmall unicellular red alga Cyanidioschyzon merolae 10D.</title>
        <authorList>
            <person name="Matsuzaki M."/>
            <person name="Misumi O."/>
            <person name="Shin-i T."/>
            <person name="Maruyama S."/>
            <person name="Takahara M."/>
            <person name="Miyagishima S."/>
            <person name="Mori T."/>
            <person name="Nishida K."/>
            <person name="Yagisawa F."/>
            <person name="Nishida K."/>
            <person name="Yoshida Y."/>
            <person name="Nishimura Y."/>
            <person name="Nakao S."/>
            <person name="Kobayashi T."/>
            <person name="Momoyama Y."/>
            <person name="Higashiyama T."/>
            <person name="Minoda A."/>
            <person name="Sano M."/>
            <person name="Nomoto H."/>
            <person name="Oishi K."/>
            <person name="Hayashi H."/>
            <person name="Ohta F."/>
            <person name="Nishizaka S."/>
            <person name="Haga S."/>
            <person name="Miura S."/>
            <person name="Morishita T."/>
            <person name="Kabeya Y."/>
            <person name="Terasawa K."/>
            <person name="Suzuki Y."/>
            <person name="Ishii Y."/>
            <person name="Asakawa S."/>
            <person name="Takano H."/>
            <person name="Ohta N."/>
            <person name="Kuroiwa H."/>
            <person name="Tanaka K."/>
            <person name="Shimizu N."/>
            <person name="Sugano S."/>
            <person name="Sato N."/>
            <person name="Nozaki H."/>
            <person name="Ogasawara N."/>
            <person name="Kohara Y."/>
            <person name="Kuroiwa T."/>
        </authorList>
    </citation>
    <scope>NUCLEOTIDE SEQUENCE [LARGE SCALE GENOMIC DNA]</scope>
    <source>
        <strain evidence="2 3">10D</strain>
    </source>
</reference>
<evidence type="ECO:0000256" key="1">
    <source>
        <dbReference type="SAM" id="MobiDB-lite"/>
    </source>
</evidence>
<name>M1V8K8_CYAM1</name>
<feature type="region of interest" description="Disordered" evidence="1">
    <location>
        <begin position="277"/>
        <end position="299"/>
    </location>
</feature>
<accession>M1V8K8</accession>
<dbReference type="Gramene" id="CML107CT">
    <property type="protein sequence ID" value="CML107CT"/>
    <property type="gene ID" value="CML107C"/>
</dbReference>
<dbReference type="Proteomes" id="UP000007014">
    <property type="component" value="Chromosome 12"/>
</dbReference>
<dbReference type="GeneID" id="16994816"/>
<evidence type="ECO:0000313" key="3">
    <source>
        <dbReference type="Proteomes" id="UP000007014"/>
    </source>
</evidence>